<dbReference type="CDD" id="cd17574">
    <property type="entry name" value="REC_OmpR"/>
    <property type="match status" value="1"/>
</dbReference>
<dbReference type="CDD" id="cd00383">
    <property type="entry name" value="trans_reg_C"/>
    <property type="match status" value="1"/>
</dbReference>
<dbReference type="PROSITE" id="PS51755">
    <property type="entry name" value="OMPR_PHOB"/>
    <property type="match status" value="1"/>
</dbReference>
<comment type="caution">
    <text evidence="10">The sequence shown here is derived from an EMBL/GenBank/DDBJ whole genome shotgun (WGS) entry which is preliminary data.</text>
</comment>
<dbReference type="PROSITE" id="PS50110">
    <property type="entry name" value="RESPONSE_REGULATORY"/>
    <property type="match status" value="1"/>
</dbReference>
<evidence type="ECO:0000256" key="3">
    <source>
        <dbReference type="ARBA" id="ARBA00023125"/>
    </source>
</evidence>
<evidence type="ECO:0000256" key="1">
    <source>
        <dbReference type="ARBA" id="ARBA00018672"/>
    </source>
</evidence>
<keyword evidence="2" id="KW-0805">Transcription regulation</keyword>
<dbReference type="SUPFAM" id="SSF46894">
    <property type="entry name" value="C-terminal effector domain of the bipartite response regulators"/>
    <property type="match status" value="1"/>
</dbReference>
<dbReference type="SUPFAM" id="SSF52172">
    <property type="entry name" value="CheY-like"/>
    <property type="match status" value="1"/>
</dbReference>
<keyword evidence="4" id="KW-0804">Transcription</keyword>
<dbReference type="Gene3D" id="6.10.250.690">
    <property type="match status" value="1"/>
</dbReference>
<dbReference type="EMBL" id="JACSQB010000095">
    <property type="protein sequence ID" value="MBD8047755.1"/>
    <property type="molecule type" value="Genomic_DNA"/>
</dbReference>
<evidence type="ECO:0000256" key="6">
    <source>
        <dbReference type="PROSITE-ProRule" id="PRU00169"/>
    </source>
</evidence>
<evidence type="ECO:0000313" key="11">
    <source>
        <dbReference type="Proteomes" id="UP000627166"/>
    </source>
</evidence>
<evidence type="ECO:0000256" key="5">
    <source>
        <dbReference type="ARBA" id="ARBA00024867"/>
    </source>
</evidence>
<keyword evidence="6" id="KW-0597">Phosphoprotein</keyword>
<dbReference type="InterPro" id="IPR039420">
    <property type="entry name" value="WalR-like"/>
</dbReference>
<dbReference type="PANTHER" id="PTHR48111:SF73">
    <property type="entry name" value="ALKALINE PHOSPHATASE SYNTHESIS TRANSCRIPTIONAL REGULATORY PROTEIN PHOP"/>
    <property type="match status" value="1"/>
</dbReference>
<proteinExistence type="predicted"/>
<dbReference type="InterPro" id="IPR001789">
    <property type="entry name" value="Sig_transdc_resp-reg_receiver"/>
</dbReference>
<evidence type="ECO:0000256" key="7">
    <source>
        <dbReference type="PROSITE-ProRule" id="PRU01091"/>
    </source>
</evidence>
<evidence type="ECO:0000313" key="10">
    <source>
        <dbReference type="EMBL" id="MBD8047755.1"/>
    </source>
</evidence>
<keyword evidence="3 7" id="KW-0238">DNA-binding</keyword>
<dbReference type="Gene3D" id="3.40.50.2300">
    <property type="match status" value="1"/>
</dbReference>
<evidence type="ECO:0000256" key="4">
    <source>
        <dbReference type="ARBA" id="ARBA00023163"/>
    </source>
</evidence>
<dbReference type="InterPro" id="IPR036388">
    <property type="entry name" value="WH-like_DNA-bd_sf"/>
</dbReference>
<organism evidence="10 11">
    <name type="scientific">Clostridium faecium</name>
    <dbReference type="NCBI Taxonomy" id="2762223"/>
    <lineage>
        <taxon>Bacteria</taxon>
        <taxon>Bacillati</taxon>
        <taxon>Bacillota</taxon>
        <taxon>Clostridia</taxon>
        <taxon>Eubacteriales</taxon>
        <taxon>Clostridiaceae</taxon>
        <taxon>Clostridium</taxon>
    </lineage>
</organism>
<dbReference type="InterPro" id="IPR011006">
    <property type="entry name" value="CheY-like_superfamily"/>
</dbReference>
<dbReference type="Pfam" id="PF00072">
    <property type="entry name" value="Response_reg"/>
    <property type="match status" value="1"/>
</dbReference>
<evidence type="ECO:0000256" key="2">
    <source>
        <dbReference type="ARBA" id="ARBA00023015"/>
    </source>
</evidence>
<dbReference type="Pfam" id="PF00486">
    <property type="entry name" value="Trans_reg_C"/>
    <property type="match status" value="1"/>
</dbReference>
<name>A0ABR8YU36_9CLOT</name>
<dbReference type="SMART" id="SM00862">
    <property type="entry name" value="Trans_reg_C"/>
    <property type="match status" value="1"/>
</dbReference>
<feature type="DNA-binding region" description="OmpR/PhoB-type" evidence="7">
    <location>
        <begin position="124"/>
        <end position="219"/>
    </location>
</feature>
<dbReference type="InterPro" id="IPR001867">
    <property type="entry name" value="OmpR/PhoB-type_DNA-bd"/>
</dbReference>
<dbReference type="PANTHER" id="PTHR48111">
    <property type="entry name" value="REGULATOR OF RPOS"/>
    <property type="match status" value="1"/>
</dbReference>
<sequence length="219" mass="25470">MAKILIVEDDSTIRNLILLTLQMENYDAIAAEDGEIAISKLDEEDIDLILLDIMLPKIDGYGVLHEIQKKNIPVIFLTAKSSIQDKVMGLKLGADDYVTKPFEPLELLARIEALLRRSKVDKKSEAIVFKHIMVLENERTVTMDNEEIYLTPKEFDLLLEFLNHKNIVLTREVLLNKIWGYDFYGETRTVDMHVKRLREKLNLKDYLQTIYKVGYKLKE</sequence>
<comment type="function">
    <text evidence="5">May play the central regulatory role in sporulation. It may be an element of the effector pathway responsible for the activation of sporulation genes in response to nutritional stress. Spo0A may act in concert with spo0H (a sigma factor) to control the expression of some genes that are critical to the sporulation process.</text>
</comment>
<reference evidence="10 11" key="1">
    <citation type="submission" date="2020-08" db="EMBL/GenBank/DDBJ databases">
        <title>A Genomic Blueprint of the Chicken Gut Microbiome.</title>
        <authorList>
            <person name="Gilroy R."/>
            <person name="Ravi A."/>
            <person name="Getino M."/>
            <person name="Pursley I."/>
            <person name="Horton D.L."/>
            <person name="Alikhan N.-F."/>
            <person name="Baker D."/>
            <person name="Gharbi K."/>
            <person name="Hall N."/>
            <person name="Watson M."/>
            <person name="Adriaenssens E.M."/>
            <person name="Foster-Nyarko E."/>
            <person name="Jarju S."/>
            <person name="Secka A."/>
            <person name="Antonio M."/>
            <person name="Oren A."/>
            <person name="Chaudhuri R."/>
            <person name="La Ragione R.M."/>
            <person name="Hildebrand F."/>
            <person name="Pallen M.J."/>
        </authorList>
    </citation>
    <scope>NUCLEOTIDE SEQUENCE [LARGE SCALE GENOMIC DNA]</scope>
    <source>
        <strain evidence="10 11">N37</strain>
    </source>
</reference>
<accession>A0ABR8YU36</accession>
<evidence type="ECO:0000259" key="9">
    <source>
        <dbReference type="PROSITE" id="PS51755"/>
    </source>
</evidence>
<dbReference type="Proteomes" id="UP000627166">
    <property type="component" value="Unassembled WGS sequence"/>
</dbReference>
<gene>
    <name evidence="10" type="ORF">H9637_11995</name>
</gene>
<feature type="domain" description="OmpR/PhoB-type" evidence="9">
    <location>
        <begin position="124"/>
        <end position="219"/>
    </location>
</feature>
<dbReference type="Gene3D" id="1.10.10.10">
    <property type="entry name" value="Winged helix-like DNA-binding domain superfamily/Winged helix DNA-binding domain"/>
    <property type="match status" value="1"/>
</dbReference>
<feature type="domain" description="Response regulatory" evidence="8">
    <location>
        <begin position="3"/>
        <end position="115"/>
    </location>
</feature>
<feature type="modified residue" description="4-aspartylphosphate" evidence="6">
    <location>
        <position position="52"/>
    </location>
</feature>
<dbReference type="SMART" id="SM00448">
    <property type="entry name" value="REC"/>
    <property type="match status" value="1"/>
</dbReference>
<keyword evidence="11" id="KW-1185">Reference proteome</keyword>
<dbReference type="InterPro" id="IPR016032">
    <property type="entry name" value="Sig_transdc_resp-reg_C-effctor"/>
</dbReference>
<dbReference type="RefSeq" id="WP_191740716.1">
    <property type="nucleotide sequence ID" value="NZ_JACSQB010000095.1"/>
</dbReference>
<protein>
    <recommendedName>
        <fullName evidence="1">Stage 0 sporulation protein A homolog</fullName>
    </recommendedName>
</protein>
<evidence type="ECO:0000259" key="8">
    <source>
        <dbReference type="PROSITE" id="PS50110"/>
    </source>
</evidence>